<evidence type="ECO:0000313" key="2">
    <source>
        <dbReference type="Proteomes" id="UP000805193"/>
    </source>
</evidence>
<comment type="caution">
    <text evidence="1">The sequence shown here is derived from an EMBL/GenBank/DDBJ whole genome shotgun (WGS) entry which is preliminary data.</text>
</comment>
<dbReference type="EMBL" id="JABSTQ010010929">
    <property type="protein sequence ID" value="KAG0416683.1"/>
    <property type="molecule type" value="Genomic_DNA"/>
</dbReference>
<dbReference type="Proteomes" id="UP000805193">
    <property type="component" value="Unassembled WGS sequence"/>
</dbReference>
<keyword evidence="2" id="KW-1185">Reference proteome</keyword>
<evidence type="ECO:0000313" key="1">
    <source>
        <dbReference type="EMBL" id="KAG0416683.1"/>
    </source>
</evidence>
<accession>A0AC60PB09</accession>
<reference evidence="1 2" key="1">
    <citation type="journal article" date="2020" name="Cell">
        <title>Large-Scale Comparative Analyses of Tick Genomes Elucidate Their Genetic Diversity and Vector Capacities.</title>
        <authorList>
            <consortium name="Tick Genome and Microbiome Consortium (TIGMIC)"/>
            <person name="Jia N."/>
            <person name="Wang J."/>
            <person name="Shi W."/>
            <person name="Du L."/>
            <person name="Sun Y."/>
            <person name="Zhan W."/>
            <person name="Jiang J.F."/>
            <person name="Wang Q."/>
            <person name="Zhang B."/>
            <person name="Ji P."/>
            <person name="Bell-Sakyi L."/>
            <person name="Cui X.M."/>
            <person name="Yuan T.T."/>
            <person name="Jiang B.G."/>
            <person name="Yang W.F."/>
            <person name="Lam T.T."/>
            <person name="Chang Q.C."/>
            <person name="Ding S.J."/>
            <person name="Wang X.J."/>
            <person name="Zhu J.G."/>
            <person name="Ruan X.D."/>
            <person name="Zhao L."/>
            <person name="Wei J.T."/>
            <person name="Ye R.Z."/>
            <person name="Que T.C."/>
            <person name="Du C.H."/>
            <person name="Zhou Y.H."/>
            <person name="Cheng J.X."/>
            <person name="Dai P.F."/>
            <person name="Guo W.B."/>
            <person name="Han X.H."/>
            <person name="Huang E.J."/>
            <person name="Li L.F."/>
            <person name="Wei W."/>
            <person name="Gao Y.C."/>
            <person name="Liu J.Z."/>
            <person name="Shao H.Z."/>
            <person name="Wang X."/>
            <person name="Wang C.C."/>
            <person name="Yang T.C."/>
            <person name="Huo Q.B."/>
            <person name="Li W."/>
            <person name="Chen H.Y."/>
            <person name="Chen S.E."/>
            <person name="Zhou L.G."/>
            <person name="Ni X.B."/>
            <person name="Tian J.H."/>
            <person name="Sheng Y."/>
            <person name="Liu T."/>
            <person name="Pan Y.S."/>
            <person name="Xia L.Y."/>
            <person name="Li J."/>
            <person name="Zhao F."/>
            <person name="Cao W.C."/>
        </authorList>
    </citation>
    <scope>NUCLEOTIDE SEQUENCE [LARGE SCALE GENOMIC DNA]</scope>
    <source>
        <strain evidence="1">Iper-2018</strain>
    </source>
</reference>
<gene>
    <name evidence="1" type="ORF">HPB47_006220</name>
</gene>
<sequence length="92" mass="10329">MDLPRQPEDEILQTGEAIALRPVPDSIDSNIRTDTSSAIEVLLDAHHQRTAQELRHFWREKGTLVAELSPGFVWTLRGPPGKAIHRFGPCFS</sequence>
<organism evidence="1 2">
    <name type="scientific">Ixodes persulcatus</name>
    <name type="common">Taiga tick</name>
    <dbReference type="NCBI Taxonomy" id="34615"/>
    <lineage>
        <taxon>Eukaryota</taxon>
        <taxon>Metazoa</taxon>
        <taxon>Ecdysozoa</taxon>
        <taxon>Arthropoda</taxon>
        <taxon>Chelicerata</taxon>
        <taxon>Arachnida</taxon>
        <taxon>Acari</taxon>
        <taxon>Parasitiformes</taxon>
        <taxon>Ixodida</taxon>
        <taxon>Ixodoidea</taxon>
        <taxon>Ixodidae</taxon>
        <taxon>Ixodinae</taxon>
        <taxon>Ixodes</taxon>
    </lineage>
</organism>
<proteinExistence type="predicted"/>
<protein>
    <submittedName>
        <fullName evidence="1">Uncharacterized protein</fullName>
    </submittedName>
</protein>
<name>A0AC60PB09_IXOPE</name>